<keyword evidence="2" id="KW-1185">Reference proteome</keyword>
<comment type="caution">
    <text evidence="1">The sequence shown here is derived from an EMBL/GenBank/DDBJ whole genome shotgun (WGS) entry which is preliminary data.</text>
</comment>
<name>A0A392RA45_9FABA</name>
<dbReference type="Proteomes" id="UP000265520">
    <property type="component" value="Unassembled WGS sequence"/>
</dbReference>
<accession>A0A392RA45</accession>
<organism evidence="1 2">
    <name type="scientific">Trifolium medium</name>
    <dbReference type="NCBI Taxonomy" id="97028"/>
    <lineage>
        <taxon>Eukaryota</taxon>
        <taxon>Viridiplantae</taxon>
        <taxon>Streptophyta</taxon>
        <taxon>Embryophyta</taxon>
        <taxon>Tracheophyta</taxon>
        <taxon>Spermatophyta</taxon>
        <taxon>Magnoliopsida</taxon>
        <taxon>eudicotyledons</taxon>
        <taxon>Gunneridae</taxon>
        <taxon>Pentapetalae</taxon>
        <taxon>rosids</taxon>
        <taxon>fabids</taxon>
        <taxon>Fabales</taxon>
        <taxon>Fabaceae</taxon>
        <taxon>Papilionoideae</taxon>
        <taxon>50 kb inversion clade</taxon>
        <taxon>NPAAA clade</taxon>
        <taxon>Hologalegina</taxon>
        <taxon>IRL clade</taxon>
        <taxon>Trifolieae</taxon>
        <taxon>Trifolium</taxon>
    </lineage>
</organism>
<evidence type="ECO:0000313" key="2">
    <source>
        <dbReference type="Proteomes" id="UP000265520"/>
    </source>
</evidence>
<evidence type="ECO:0000313" key="1">
    <source>
        <dbReference type="EMBL" id="MCI33077.1"/>
    </source>
</evidence>
<sequence length="81" mass="8918">GRHDRTITNFLQFVQTLGSQLHVRIQHLDLANQFPKLDLAASSFWESGSKIREIKVARIKLAYSPSGSIFLSSSSTVGTSA</sequence>
<proteinExistence type="predicted"/>
<dbReference type="EMBL" id="LXQA010201313">
    <property type="protein sequence ID" value="MCI33077.1"/>
    <property type="molecule type" value="Genomic_DNA"/>
</dbReference>
<reference evidence="1 2" key="1">
    <citation type="journal article" date="2018" name="Front. Plant Sci.">
        <title>Red Clover (Trifolium pratense) and Zigzag Clover (T. medium) - A Picture of Genomic Similarities and Differences.</title>
        <authorList>
            <person name="Dluhosova J."/>
            <person name="Istvanek J."/>
            <person name="Nedelnik J."/>
            <person name="Repkova J."/>
        </authorList>
    </citation>
    <scope>NUCLEOTIDE SEQUENCE [LARGE SCALE GENOMIC DNA]</scope>
    <source>
        <strain evidence="2">cv. 10/8</strain>
        <tissue evidence="1">Leaf</tissue>
    </source>
</reference>
<protein>
    <submittedName>
        <fullName evidence="1">Uncharacterized protein</fullName>
    </submittedName>
</protein>
<dbReference type="AlphaFoldDB" id="A0A392RA45"/>
<feature type="non-terminal residue" evidence="1">
    <location>
        <position position="1"/>
    </location>
</feature>